<dbReference type="RefSeq" id="WP_244717662.1">
    <property type="nucleotide sequence ID" value="NZ_JALIRP010000001.1"/>
</dbReference>
<dbReference type="InterPro" id="IPR025377">
    <property type="entry name" value="DUF4367"/>
</dbReference>
<accession>A0A9X1WLV5</accession>
<dbReference type="Pfam" id="PF14285">
    <property type="entry name" value="DUF4367"/>
    <property type="match status" value="1"/>
</dbReference>
<evidence type="ECO:0000313" key="3">
    <source>
        <dbReference type="EMBL" id="MCJ8010240.1"/>
    </source>
</evidence>
<feature type="domain" description="DUF4367" evidence="2">
    <location>
        <begin position="48"/>
        <end position="144"/>
    </location>
</feature>
<gene>
    <name evidence="3" type="ORF">MUG84_00605</name>
</gene>
<protein>
    <submittedName>
        <fullName evidence="3">DUF4367 domain-containing protein</fullName>
    </submittedName>
</protein>
<evidence type="ECO:0000259" key="2">
    <source>
        <dbReference type="Pfam" id="PF14285"/>
    </source>
</evidence>
<evidence type="ECO:0000313" key="4">
    <source>
        <dbReference type="Proteomes" id="UP001139347"/>
    </source>
</evidence>
<dbReference type="EMBL" id="JALIRP010000001">
    <property type="protein sequence ID" value="MCJ8010240.1"/>
    <property type="molecule type" value="Genomic_DNA"/>
</dbReference>
<sequence>MKKYILLILLVFAASGNTCSASPQVTEKILHETQVKFKPIYLEVPKTWKVVTKTYKTQYIISYFSSDDDFILGLVEQNSDNKKIDSSKSPTASTYTLNSITYHYYPYVGEAKGGALYWIDDGVYFDMDSHKLTKDEMINLAQTI</sequence>
<name>A0A9X1WLV5_9BACL</name>
<keyword evidence="4" id="KW-1185">Reference proteome</keyword>
<keyword evidence="1" id="KW-0732">Signal</keyword>
<feature type="chain" id="PRO_5040819062" evidence="1">
    <location>
        <begin position="22"/>
        <end position="144"/>
    </location>
</feature>
<proteinExistence type="predicted"/>
<comment type="caution">
    <text evidence="3">The sequence shown here is derived from an EMBL/GenBank/DDBJ whole genome shotgun (WGS) entry which is preliminary data.</text>
</comment>
<dbReference type="AlphaFoldDB" id="A0A9X1WLV5"/>
<reference evidence="3" key="1">
    <citation type="submission" date="2022-04" db="EMBL/GenBank/DDBJ databases">
        <title>Paenibacillus mangrovi sp. nov., a novel endophytic bacterium isolated from bark of Kandelia candel.</title>
        <authorList>
            <person name="Tuo L."/>
        </authorList>
    </citation>
    <scope>NUCLEOTIDE SEQUENCE</scope>
    <source>
        <strain evidence="3">KQZ6P-2</strain>
    </source>
</reference>
<organism evidence="3 4">
    <name type="scientific">Paenibacillus mangrovi</name>
    <dbReference type="NCBI Taxonomy" id="2931978"/>
    <lineage>
        <taxon>Bacteria</taxon>
        <taxon>Bacillati</taxon>
        <taxon>Bacillota</taxon>
        <taxon>Bacilli</taxon>
        <taxon>Bacillales</taxon>
        <taxon>Paenibacillaceae</taxon>
        <taxon>Paenibacillus</taxon>
    </lineage>
</organism>
<dbReference type="Proteomes" id="UP001139347">
    <property type="component" value="Unassembled WGS sequence"/>
</dbReference>
<feature type="signal peptide" evidence="1">
    <location>
        <begin position="1"/>
        <end position="21"/>
    </location>
</feature>
<evidence type="ECO:0000256" key="1">
    <source>
        <dbReference type="SAM" id="SignalP"/>
    </source>
</evidence>